<comment type="similarity">
    <text evidence="1">Belongs to the methylmalonyl-CoA epimerase family.</text>
</comment>
<dbReference type="PROSITE" id="PS51819">
    <property type="entry name" value="VOC"/>
    <property type="match status" value="1"/>
</dbReference>
<protein>
    <submittedName>
        <fullName evidence="4">Methylmalonyl-CoA epimerase</fullName>
        <ecNumber evidence="4">5.1.99.1</ecNumber>
    </submittedName>
</protein>
<evidence type="ECO:0000256" key="2">
    <source>
        <dbReference type="ARBA" id="ARBA00022723"/>
    </source>
</evidence>
<dbReference type="EC" id="5.1.99.1" evidence="4"/>
<evidence type="ECO:0000313" key="5">
    <source>
        <dbReference type="Proteomes" id="UP000281547"/>
    </source>
</evidence>
<dbReference type="Gene3D" id="3.10.180.10">
    <property type="entry name" value="2,3-Dihydroxybiphenyl 1,2-Dioxygenase, domain 1"/>
    <property type="match status" value="1"/>
</dbReference>
<dbReference type="InterPro" id="IPR037523">
    <property type="entry name" value="VOC_core"/>
</dbReference>
<dbReference type="Proteomes" id="UP000281547">
    <property type="component" value="Unassembled WGS sequence"/>
</dbReference>
<dbReference type="SUPFAM" id="SSF54593">
    <property type="entry name" value="Glyoxalase/Bleomycin resistance protein/Dihydroxybiphenyl dioxygenase"/>
    <property type="match status" value="1"/>
</dbReference>
<keyword evidence="2" id="KW-0479">Metal-binding</keyword>
<sequence length="139" mass="15053">MIGRLNHVAIAVPDLSAAMRRYRDLLGADVGEATTLLEHGVRIAFVTLENSVVELMEPLDGASPIARFLERRPQGGLHHICYEVPDIASSLEAMKDAGVRVLGPVRVGAHGRPVVFLDPADFDGALIELEEVRPELQPA</sequence>
<comment type="caution">
    <text evidence="4">The sequence shown here is derived from an EMBL/GenBank/DDBJ whole genome shotgun (WGS) entry which is preliminary data.</text>
</comment>
<dbReference type="GO" id="GO:0046491">
    <property type="term" value="P:L-methylmalonyl-CoA metabolic process"/>
    <property type="evidence" value="ECO:0007669"/>
    <property type="project" value="TreeGrafter"/>
</dbReference>
<dbReference type="PANTHER" id="PTHR43048:SF3">
    <property type="entry name" value="METHYLMALONYL-COA EPIMERASE, MITOCHONDRIAL"/>
    <property type="match status" value="1"/>
</dbReference>
<evidence type="ECO:0000256" key="1">
    <source>
        <dbReference type="ARBA" id="ARBA00009308"/>
    </source>
</evidence>
<proteinExistence type="inferred from homology"/>
<gene>
    <name evidence="4" type="primary">mce</name>
    <name evidence="4" type="ORF">EMQ25_03020</name>
</gene>
<evidence type="ECO:0000313" key="4">
    <source>
        <dbReference type="EMBL" id="RUT34942.1"/>
    </source>
</evidence>
<name>A0A433XLH8_9HYPH</name>
<evidence type="ECO:0000259" key="3">
    <source>
        <dbReference type="PROSITE" id="PS51819"/>
    </source>
</evidence>
<dbReference type="GO" id="GO:0046872">
    <property type="term" value="F:metal ion binding"/>
    <property type="evidence" value="ECO:0007669"/>
    <property type="project" value="UniProtKB-KW"/>
</dbReference>
<dbReference type="InterPro" id="IPR051785">
    <property type="entry name" value="MMCE/EMCE_epimerase"/>
</dbReference>
<organism evidence="4 5">
    <name type="scientific">Arsenicitalea aurantiaca</name>
    <dbReference type="NCBI Taxonomy" id="1783274"/>
    <lineage>
        <taxon>Bacteria</taxon>
        <taxon>Pseudomonadati</taxon>
        <taxon>Pseudomonadota</taxon>
        <taxon>Alphaproteobacteria</taxon>
        <taxon>Hyphomicrobiales</taxon>
        <taxon>Devosiaceae</taxon>
        <taxon>Arsenicitalea</taxon>
    </lineage>
</organism>
<dbReference type="EMBL" id="RZNJ01000001">
    <property type="protein sequence ID" value="RUT34942.1"/>
    <property type="molecule type" value="Genomic_DNA"/>
</dbReference>
<dbReference type="PANTHER" id="PTHR43048">
    <property type="entry name" value="METHYLMALONYL-COA EPIMERASE"/>
    <property type="match status" value="1"/>
</dbReference>
<dbReference type="InterPro" id="IPR017515">
    <property type="entry name" value="MeMalonyl-CoA_epimerase"/>
</dbReference>
<dbReference type="InterPro" id="IPR029068">
    <property type="entry name" value="Glyas_Bleomycin-R_OHBP_Dase"/>
</dbReference>
<dbReference type="NCBIfam" id="TIGR03081">
    <property type="entry name" value="metmalonyl_epim"/>
    <property type="match status" value="1"/>
</dbReference>
<feature type="domain" description="VOC" evidence="3">
    <location>
        <begin position="4"/>
        <end position="132"/>
    </location>
</feature>
<dbReference type="AlphaFoldDB" id="A0A433XLH8"/>
<reference evidence="4 5" key="1">
    <citation type="journal article" date="2016" name="Int. J. Syst. Evol. Microbiol.">
        <title>Arsenicitalea aurantiaca gen. nov., sp. nov., a new member of the family Hyphomicrobiaceae, isolated from high-arsenic sediment.</title>
        <authorList>
            <person name="Mu Y."/>
            <person name="Zhou L."/>
            <person name="Zeng X.C."/>
            <person name="Liu L."/>
            <person name="Pan Y."/>
            <person name="Chen X."/>
            <person name="Wang J."/>
            <person name="Li S."/>
            <person name="Li W.J."/>
            <person name="Wang Y."/>
        </authorList>
    </citation>
    <scope>NUCLEOTIDE SEQUENCE [LARGE SCALE GENOMIC DNA]</scope>
    <source>
        <strain evidence="4 5">42-50</strain>
    </source>
</reference>
<dbReference type="CDD" id="cd07249">
    <property type="entry name" value="MMCE"/>
    <property type="match status" value="1"/>
</dbReference>
<keyword evidence="5" id="KW-1185">Reference proteome</keyword>
<accession>A0A433XLH8</accession>
<dbReference type="RefSeq" id="WP_127187062.1">
    <property type="nucleotide sequence ID" value="NZ_RZNJ01000001.1"/>
</dbReference>
<dbReference type="GO" id="GO:0004493">
    <property type="term" value="F:methylmalonyl-CoA epimerase activity"/>
    <property type="evidence" value="ECO:0007669"/>
    <property type="project" value="UniProtKB-EC"/>
</dbReference>
<dbReference type="OrthoDB" id="9788468at2"/>
<dbReference type="Pfam" id="PF13669">
    <property type="entry name" value="Glyoxalase_4"/>
    <property type="match status" value="1"/>
</dbReference>
<keyword evidence="4" id="KW-0413">Isomerase</keyword>